<feature type="domain" description="TonB-dependent receptor plug" evidence="12">
    <location>
        <begin position="49"/>
        <end position="144"/>
    </location>
</feature>
<dbReference type="InterPro" id="IPR036942">
    <property type="entry name" value="Beta-barrel_TonB_sf"/>
</dbReference>
<evidence type="ECO:0000256" key="7">
    <source>
        <dbReference type="ARBA" id="ARBA00023237"/>
    </source>
</evidence>
<dbReference type="EMBL" id="CAJHOF010000010">
    <property type="protein sequence ID" value="CAD7288920.1"/>
    <property type="molecule type" value="Genomic_DNA"/>
</dbReference>
<dbReference type="Gene3D" id="2.170.130.10">
    <property type="entry name" value="TonB-dependent receptor, plug domain"/>
    <property type="match status" value="1"/>
</dbReference>
<sequence length="675" mass="75132">MSRILLLSLIATSAILAEMDFDSIEVFANELKNGEKSFLKPGAITSKSELNSQNQSIDSIVRSLAGSYTQIDQAQGSVSVNIRGLTGLGRVNTMIDGVTQTYYGTSSDSKGFHDFTGNLGTSAFGAILDQNFLASVDIERGSFSGANNAIMGSANFRTIGVDDVIRNGDNLGFLGRYSYGTNGIGPSYMGAIATKIKLENGSNIGVLYGYSGKKITQDYKDGSGKRAKDATFDINGDGQGDLGRAIDVENLTQKPKNHLLKFEYSNEDHAAILSYKNHSNYLAKRKIDSNSYQLDYHFDPDSDFLNLALLASHTNTKQKYDKIATLSWVSLKQGMQFQNKATNFDLSNTFKFNLDNAKISSKFGLNLLNNDYIRKTSDKDFATLTTNYAVPQGKQKIRTIYLDNSLEYSILKLDANVNFMHWQISGTKGKCEMANTLCEPKEPGKIKKNSDAINYSLMLGVNLHEYFSPFVSYAKSTRALNVQEFFHSGTVYEDINTFLKPETAKTAQIGFNLHKNGIFANSDVIGFKATYYHTKIKNFIYDRLITKEALFLSRLNGNAKFRGLEIELMYDADYFYTSANYARQKANYPLSDSMALDWTNGPSSGVSQFSQLPKYYATIDTGVRLFGNKLTFGSITKITGKAKRFNPLFEYASNETEFKRVKTQDLPKIPTVFDF</sequence>
<evidence type="ECO:0000256" key="9">
    <source>
        <dbReference type="RuleBase" id="RU003357"/>
    </source>
</evidence>
<keyword evidence="7 8" id="KW-0998">Cell outer membrane</keyword>
<keyword evidence="10" id="KW-0732">Signal</keyword>
<reference evidence="13 14" key="1">
    <citation type="submission" date="2020-11" db="EMBL/GenBank/DDBJ databases">
        <authorList>
            <person name="Peeters C."/>
        </authorList>
    </citation>
    <scope>NUCLEOTIDE SEQUENCE [LARGE SCALE GENOMIC DNA]</scope>
    <source>
        <strain evidence="13 14">LMG 7974</strain>
    </source>
</reference>
<dbReference type="InterPro" id="IPR012910">
    <property type="entry name" value="Plug_dom"/>
</dbReference>
<dbReference type="Proteomes" id="UP000789803">
    <property type="component" value="Unassembled WGS sequence"/>
</dbReference>
<evidence type="ECO:0000256" key="8">
    <source>
        <dbReference type="PROSITE-ProRule" id="PRU01360"/>
    </source>
</evidence>
<evidence type="ECO:0000256" key="6">
    <source>
        <dbReference type="ARBA" id="ARBA00023136"/>
    </source>
</evidence>
<dbReference type="PROSITE" id="PS52016">
    <property type="entry name" value="TONB_DEPENDENT_REC_3"/>
    <property type="match status" value="1"/>
</dbReference>
<evidence type="ECO:0000313" key="13">
    <source>
        <dbReference type="EMBL" id="CAD7288920.1"/>
    </source>
</evidence>
<protein>
    <submittedName>
        <fullName evidence="13">TonB-dependent receptor</fullName>
    </submittedName>
</protein>
<evidence type="ECO:0000256" key="4">
    <source>
        <dbReference type="ARBA" id="ARBA00022692"/>
    </source>
</evidence>
<name>A0ABM8Q7J2_9BACT</name>
<dbReference type="SUPFAM" id="SSF56935">
    <property type="entry name" value="Porins"/>
    <property type="match status" value="1"/>
</dbReference>
<dbReference type="InterPro" id="IPR039426">
    <property type="entry name" value="TonB-dep_rcpt-like"/>
</dbReference>
<evidence type="ECO:0000256" key="10">
    <source>
        <dbReference type="SAM" id="SignalP"/>
    </source>
</evidence>
<keyword evidence="4 8" id="KW-0812">Transmembrane</keyword>
<dbReference type="Pfam" id="PF07715">
    <property type="entry name" value="Plug"/>
    <property type="match status" value="1"/>
</dbReference>
<dbReference type="InterPro" id="IPR037066">
    <property type="entry name" value="Plug_dom_sf"/>
</dbReference>
<accession>A0ABM8Q7J2</accession>
<keyword evidence="6 8" id="KW-0472">Membrane</keyword>
<gene>
    <name evidence="13" type="ORF">LMG7974_01231</name>
</gene>
<feature type="chain" id="PRO_5045075177" evidence="10">
    <location>
        <begin position="18"/>
        <end position="675"/>
    </location>
</feature>
<keyword evidence="14" id="KW-1185">Reference proteome</keyword>
<organism evidence="13 14">
    <name type="scientific">Campylobacter majalis</name>
    <dbReference type="NCBI Taxonomy" id="2790656"/>
    <lineage>
        <taxon>Bacteria</taxon>
        <taxon>Pseudomonadati</taxon>
        <taxon>Campylobacterota</taxon>
        <taxon>Epsilonproteobacteria</taxon>
        <taxon>Campylobacterales</taxon>
        <taxon>Campylobacteraceae</taxon>
        <taxon>Campylobacter</taxon>
    </lineage>
</organism>
<dbReference type="PANTHER" id="PTHR30069">
    <property type="entry name" value="TONB-DEPENDENT OUTER MEMBRANE RECEPTOR"/>
    <property type="match status" value="1"/>
</dbReference>
<feature type="signal peptide" evidence="10">
    <location>
        <begin position="1"/>
        <end position="17"/>
    </location>
</feature>
<evidence type="ECO:0000259" key="12">
    <source>
        <dbReference type="Pfam" id="PF07715"/>
    </source>
</evidence>
<keyword evidence="5 9" id="KW-0798">TonB box</keyword>
<evidence type="ECO:0000256" key="1">
    <source>
        <dbReference type="ARBA" id="ARBA00004571"/>
    </source>
</evidence>
<comment type="caution">
    <text evidence="13">The sequence shown here is derived from an EMBL/GenBank/DDBJ whole genome shotgun (WGS) entry which is preliminary data.</text>
</comment>
<evidence type="ECO:0000256" key="2">
    <source>
        <dbReference type="ARBA" id="ARBA00022448"/>
    </source>
</evidence>
<comment type="subcellular location">
    <subcellularLocation>
        <location evidence="1 8">Cell outer membrane</location>
        <topology evidence="1 8">Multi-pass membrane protein</topology>
    </subcellularLocation>
</comment>
<evidence type="ECO:0000313" key="14">
    <source>
        <dbReference type="Proteomes" id="UP000789803"/>
    </source>
</evidence>
<evidence type="ECO:0000259" key="11">
    <source>
        <dbReference type="Pfam" id="PF00593"/>
    </source>
</evidence>
<dbReference type="PANTHER" id="PTHR30069:SF50">
    <property type="entry name" value="TONB-DEPENDENT RECEPTOR HI_1217-RELATED"/>
    <property type="match status" value="1"/>
</dbReference>
<comment type="similarity">
    <text evidence="8 9">Belongs to the TonB-dependent receptor family.</text>
</comment>
<dbReference type="InterPro" id="IPR000531">
    <property type="entry name" value="Beta-barrel_TonB"/>
</dbReference>
<keyword evidence="13" id="KW-0675">Receptor</keyword>
<evidence type="ECO:0000256" key="3">
    <source>
        <dbReference type="ARBA" id="ARBA00022452"/>
    </source>
</evidence>
<keyword evidence="2 8" id="KW-0813">Transport</keyword>
<dbReference type="Gene3D" id="2.40.170.20">
    <property type="entry name" value="TonB-dependent receptor, beta-barrel domain"/>
    <property type="match status" value="1"/>
</dbReference>
<feature type="domain" description="TonB-dependent receptor-like beta-barrel" evidence="11">
    <location>
        <begin position="273"/>
        <end position="625"/>
    </location>
</feature>
<dbReference type="RefSeq" id="WP_229933022.1">
    <property type="nucleotide sequence ID" value="NZ_CAJHOF010000010.1"/>
</dbReference>
<evidence type="ECO:0000256" key="5">
    <source>
        <dbReference type="ARBA" id="ARBA00023077"/>
    </source>
</evidence>
<keyword evidence="3 8" id="KW-1134">Transmembrane beta strand</keyword>
<proteinExistence type="inferred from homology"/>
<dbReference type="Pfam" id="PF00593">
    <property type="entry name" value="TonB_dep_Rec_b-barrel"/>
    <property type="match status" value="1"/>
</dbReference>